<sequence length="63" mass="7103">MANLEAKEAEWVTILQNEDVPELATPDVLLGSLRTCFGDPVQNQRVEIKVRRLRQGTSDQVHS</sequence>
<organism evidence="1 2">
    <name type="scientific">Crotalus adamanteus</name>
    <name type="common">Eastern diamondback rattlesnake</name>
    <dbReference type="NCBI Taxonomy" id="8729"/>
    <lineage>
        <taxon>Eukaryota</taxon>
        <taxon>Metazoa</taxon>
        <taxon>Chordata</taxon>
        <taxon>Craniata</taxon>
        <taxon>Vertebrata</taxon>
        <taxon>Euteleostomi</taxon>
        <taxon>Lepidosauria</taxon>
        <taxon>Squamata</taxon>
        <taxon>Bifurcata</taxon>
        <taxon>Unidentata</taxon>
        <taxon>Episquamata</taxon>
        <taxon>Toxicofera</taxon>
        <taxon>Serpentes</taxon>
        <taxon>Colubroidea</taxon>
        <taxon>Viperidae</taxon>
        <taxon>Crotalinae</taxon>
        <taxon>Crotalus</taxon>
    </lineage>
</organism>
<dbReference type="Proteomes" id="UP001474421">
    <property type="component" value="Unassembled WGS sequence"/>
</dbReference>
<reference evidence="1 2" key="1">
    <citation type="journal article" date="2024" name="Proc. Natl. Acad. Sci. U.S.A.">
        <title>The genetic regulatory architecture and epigenomic basis for age-related changes in rattlesnake venom.</title>
        <authorList>
            <person name="Hogan M.P."/>
            <person name="Holding M.L."/>
            <person name="Nystrom G.S."/>
            <person name="Colston T.J."/>
            <person name="Bartlett D.A."/>
            <person name="Mason A.J."/>
            <person name="Ellsworth S.A."/>
            <person name="Rautsaw R.M."/>
            <person name="Lawrence K.C."/>
            <person name="Strickland J.L."/>
            <person name="He B."/>
            <person name="Fraser P."/>
            <person name="Margres M.J."/>
            <person name="Gilbert D.M."/>
            <person name="Gibbs H.L."/>
            <person name="Parkinson C.L."/>
            <person name="Rokyta D.R."/>
        </authorList>
    </citation>
    <scope>NUCLEOTIDE SEQUENCE [LARGE SCALE GENOMIC DNA]</scope>
    <source>
        <strain evidence="1">DRR0105</strain>
    </source>
</reference>
<protein>
    <submittedName>
        <fullName evidence="1">Cbp53E: Calbindin-32</fullName>
    </submittedName>
</protein>
<dbReference type="EMBL" id="JAOTOJ010000009">
    <property type="protein sequence ID" value="KAK9395606.1"/>
    <property type="molecule type" value="Genomic_DNA"/>
</dbReference>
<evidence type="ECO:0000313" key="2">
    <source>
        <dbReference type="Proteomes" id="UP001474421"/>
    </source>
</evidence>
<keyword evidence="2" id="KW-1185">Reference proteome</keyword>
<evidence type="ECO:0000313" key="1">
    <source>
        <dbReference type="EMBL" id="KAK9395606.1"/>
    </source>
</evidence>
<dbReference type="AlphaFoldDB" id="A0AAW1B1E1"/>
<proteinExistence type="predicted"/>
<accession>A0AAW1B1E1</accession>
<comment type="caution">
    <text evidence="1">The sequence shown here is derived from an EMBL/GenBank/DDBJ whole genome shotgun (WGS) entry which is preliminary data.</text>
</comment>
<gene>
    <name evidence="1" type="ORF">NXF25_018967</name>
</gene>
<name>A0AAW1B1E1_CROAD</name>